<dbReference type="PRINTS" id="PR00019">
    <property type="entry name" value="LEURICHRPT"/>
</dbReference>
<dbReference type="InterPro" id="IPR051502">
    <property type="entry name" value="RLP_Defense_Trigger"/>
</dbReference>
<dbReference type="InterPro" id="IPR032675">
    <property type="entry name" value="LRR_dom_sf"/>
</dbReference>
<comment type="subcellular location">
    <subcellularLocation>
        <location evidence="1">Membrane</location>
    </subcellularLocation>
</comment>
<comment type="caution">
    <text evidence="8">The sequence shown here is derived from an EMBL/GenBank/DDBJ whole genome shotgun (WGS) entry which is preliminary data.</text>
</comment>
<dbReference type="PANTHER" id="PTHR48062:SF55">
    <property type="entry name" value="LEUCINE-RICH REPEAT-CONTAINING N-TERMINAL PLANT-TYPE DOMAIN-CONTAINING PROTEIN"/>
    <property type="match status" value="1"/>
</dbReference>
<dbReference type="Pfam" id="PF00560">
    <property type="entry name" value="LRR_1"/>
    <property type="match status" value="5"/>
</dbReference>
<dbReference type="EMBL" id="JAWPEI010000012">
    <property type="protein sequence ID" value="KAK4707692.1"/>
    <property type="molecule type" value="Genomic_DNA"/>
</dbReference>
<name>A0AAV9K379_9SOLN</name>
<dbReference type="InterPro" id="IPR001611">
    <property type="entry name" value="Leu-rich_rpt"/>
</dbReference>
<evidence type="ECO:0000256" key="6">
    <source>
        <dbReference type="ARBA" id="ARBA00023136"/>
    </source>
</evidence>
<proteinExistence type="inferred from homology"/>
<dbReference type="PANTHER" id="PTHR48062">
    <property type="entry name" value="RECEPTOR-LIKE PROTEIN 14"/>
    <property type="match status" value="1"/>
</dbReference>
<dbReference type="Proteomes" id="UP001311915">
    <property type="component" value="Unassembled WGS sequence"/>
</dbReference>
<evidence type="ECO:0000313" key="8">
    <source>
        <dbReference type="EMBL" id="KAK4707692.1"/>
    </source>
</evidence>
<keyword evidence="3" id="KW-0433">Leucine-rich repeat</keyword>
<keyword evidence="6" id="KW-0472">Membrane</keyword>
<protein>
    <submittedName>
        <fullName evidence="8">Uncharacterized protein</fullName>
    </submittedName>
</protein>
<gene>
    <name evidence="8" type="ORF">R3W88_028617</name>
</gene>
<evidence type="ECO:0000256" key="7">
    <source>
        <dbReference type="ARBA" id="ARBA00023180"/>
    </source>
</evidence>
<sequence>MIFTMSNNMLERLLPSSFGDMKDLQCLDLSGNKLTGDLPIGLARKGSKLNFLRLSNNMLKGEIFPVLTNINNFAYLFLDGNNFSGPIPQALSTASLISLDLSYNNLSGNLPVWLGNISSLASLALSGNHLRGHIPPDYCRLERLEVLDLSENNLIGAIPSCFIGAIPPQLCHASYLRMLDLSHNNISGPIPHSLGNIMQNPWDTDVYYSSSFGYGGFEIFGGDTLIDVDDSFEATSTISFPNSFGAWVGVEFTTKYNTYSYEGSILSYMFGVDLTGLTPQRTAQFATFDENSYEGNPFLCGPPLHISCTEAKEIPTHLPAPNFSEDDASF</sequence>
<dbReference type="Gene3D" id="3.80.10.10">
    <property type="entry name" value="Ribonuclease Inhibitor"/>
    <property type="match status" value="2"/>
</dbReference>
<keyword evidence="7" id="KW-0325">Glycoprotein</keyword>
<evidence type="ECO:0000256" key="5">
    <source>
        <dbReference type="ARBA" id="ARBA00022737"/>
    </source>
</evidence>
<keyword evidence="4" id="KW-0732">Signal</keyword>
<evidence type="ECO:0000256" key="4">
    <source>
        <dbReference type="ARBA" id="ARBA00022729"/>
    </source>
</evidence>
<comment type="similarity">
    <text evidence="2">Belongs to the RLP family.</text>
</comment>
<evidence type="ECO:0000313" key="9">
    <source>
        <dbReference type="Proteomes" id="UP001311915"/>
    </source>
</evidence>
<dbReference type="GO" id="GO:0016020">
    <property type="term" value="C:membrane"/>
    <property type="evidence" value="ECO:0007669"/>
    <property type="project" value="UniProtKB-SubCell"/>
</dbReference>
<organism evidence="8 9">
    <name type="scientific">Solanum pinnatisectum</name>
    <name type="common">tansyleaf nightshade</name>
    <dbReference type="NCBI Taxonomy" id="50273"/>
    <lineage>
        <taxon>Eukaryota</taxon>
        <taxon>Viridiplantae</taxon>
        <taxon>Streptophyta</taxon>
        <taxon>Embryophyta</taxon>
        <taxon>Tracheophyta</taxon>
        <taxon>Spermatophyta</taxon>
        <taxon>Magnoliopsida</taxon>
        <taxon>eudicotyledons</taxon>
        <taxon>Gunneridae</taxon>
        <taxon>Pentapetalae</taxon>
        <taxon>asterids</taxon>
        <taxon>lamiids</taxon>
        <taxon>Solanales</taxon>
        <taxon>Solanaceae</taxon>
        <taxon>Solanoideae</taxon>
        <taxon>Solaneae</taxon>
        <taxon>Solanum</taxon>
    </lineage>
</organism>
<keyword evidence="5" id="KW-0677">Repeat</keyword>
<evidence type="ECO:0000256" key="1">
    <source>
        <dbReference type="ARBA" id="ARBA00004370"/>
    </source>
</evidence>
<dbReference type="FunFam" id="3.80.10.10:FF:000041">
    <property type="entry name" value="LRR receptor-like serine/threonine-protein kinase ERECTA"/>
    <property type="match status" value="1"/>
</dbReference>
<keyword evidence="9" id="KW-1185">Reference proteome</keyword>
<dbReference type="SUPFAM" id="SSF52058">
    <property type="entry name" value="L domain-like"/>
    <property type="match status" value="1"/>
</dbReference>
<evidence type="ECO:0000256" key="2">
    <source>
        <dbReference type="ARBA" id="ARBA00009592"/>
    </source>
</evidence>
<accession>A0AAV9K379</accession>
<dbReference type="AlphaFoldDB" id="A0AAV9K379"/>
<evidence type="ECO:0000256" key="3">
    <source>
        <dbReference type="ARBA" id="ARBA00022614"/>
    </source>
</evidence>
<reference evidence="8 9" key="1">
    <citation type="submission" date="2023-10" db="EMBL/GenBank/DDBJ databases">
        <title>Genome-Wide Identification Analysis in wild type Solanum Pinnatisectum Reveals Some Genes Defensing Phytophthora Infestans.</title>
        <authorList>
            <person name="Sun C."/>
        </authorList>
    </citation>
    <scope>NUCLEOTIDE SEQUENCE [LARGE SCALE GENOMIC DNA]</scope>
    <source>
        <strain evidence="8">LQN</strain>
        <tissue evidence="8">Leaf</tissue>
    </source>
</reference>